<dbReference type="Proteomes" id="UP001200557">
    <property type="component" value="Unassembled WGS sequence"/>
</dbReference>
<feature type="domain" description="Endoribonuclease YicC-like C-terminal" evidence="7">
    <location>
        <begin position="180"/>
        <end position="294"/>
    </location>
</feature>
<keyword evidence="2" id="KW-0540">Nuclease</keyword>
<gene>
    <name evidence="8" type="ORF">L0664_06445</name>
</gene>
<evidence type="ECO:0000256" key="4">
    <source>
        <dbReference type="ARBA" id="ARBA00022801"/>
    </source>
</evidence>
<evidence type="ECO:0000256" key="1">
    <source>
        <dbReference type="ARBA" id="ARBA00001968"/>
    </source>
</evidence>
<dbReference type="InterPro" id="IPR005229">
    <property type="entry name" value="YicC/YloC-like"/>
</dbReference>
<sequence>MIRSMTAFATQQGNADTASWTWEVRSVNGRGLDVKVRLPDSVAALEAAVRASTGKVATRGTITIGLRLNRDQADGTLQIDPARMDVILEALDRVQERAFDKGVTLGQPTAADVLAQRGVLVMGQGQAADLSEQLMADFDSALAAMIEMRAAEGVSLLAVLTDQINQIETLTAQAVGAATARTEAVKTQMAAALARVMDTATGADPDRVAQELALLAVKSDITEEIDRLGAHVTAARDLLTAGGPVGRKLDFLTQEFNREANTLCSKAQDVDLTQIGLALKAVIDQMREQVQNVE</sequence>
<comment type="similarity">
    <text evidence="5">Belongs to the YicC/YloC family.</text>
</comment>
<dbReference type="InterPro" id="IPR013551">
    <property type="entry name" value="YicC-like_C"/>
</dbReference>
<name>A0ABS9CTY5_9RHOB</name>
<evidence type="ECO:0000256" key="2">
    <source>
        <dbReference type="ARBA" id="ARBA00022722"/>
    </source>
</evidence>
<keyword evidence="9" id="KW-1185">Reference proteome</keyword>
<evidence type="ECO:0000259" key="7">
    <source>
        <dbReference type="Pfam" id="PF08340"/>
    </source>
</evidence>
<dbReference type="NCBIfam" id="TIGR00255">
    <property type="entry name" value="YicC/YloC family endoribonuclease"/>
    <property type="match status" value="1"/>
</dbReference>
<evidence type="ECO:0000313" key="8">
    <source>
        <dbReference type="EMBL" id="MCF2870700.1"/>
    </source>
</evidence>
<keyword evidence="4" id="KW-0378">Hydrolase</keyword>
<comment type="cofactor">
    <cofactor evidence="1">
        <name>a divalent metal cation</name>
        <dbReference type="ChEBI" id="CHEBI:60240"/>
    </cofactor>
</comment>
<evidence type="ECO:0000256" key="5">
    <source>
        <dbReference type="ARBA" id="ARBA00035648"/>
    </source>
</evidence>
<organism evidence="8 9">
    <name type="scientific">Octadecabacter dasysiphoniae</name>
    <dbReference type="NCBI Taxonomy" id="2909341"/>
    <lineage>
        <taxon>Bacteria</taxon>
        <taxon>Pseudomonadati</taxon>
        <taxon>Pseudomonadota</taxon>
        <taxon>Alphaproteobacteria</taxon>
        <taxon>Rhodobacterales</taxon>
        <taxon>Roseobacteraceae</taxon>
        <taxon>Octadecabacter</taxon>
    </lineage>
</organism>
<dbReference type="PANTHER" id="PTHR30636">
    <property type="entry name" value="UPF0701 PROTEIN YICC"/>
    <property type="match status" value="1"/>
</dbReference>
<protein>
    <submittedName>
        <fullName evidence="8">YicC family protein</fullName>
    </submittedName>
</protein>
<evidence type="ECO:0000256" key="3">
    <source>
        <dbReference type="ARBA" id="ARBA00022759"/>
    </source>
</evidence>
<keyword evidence="3" id="KW-0255">Endonuclease</keyword>
<evidence type="ECO:0000313" key="9">
    <source>
        <dbReference type="Proteomes" id="UP001200557"/>
    </source>
</evidence>
<dbReference type="RefSeq" id="WP_235224797.1">
    <property type="nucleotide sequence ID" value="NZ_JAKGAQ010000001.1"/>
</dbReference>
<accession>A0ABS9CTY5</accession>
<proteinExistence type="inferred from homology"/>
<feature type="domain" description="Endoribonuclease YicC-like N-terminal" evidence="6">
    <location>
        <begin position="2"/>
        <end position="156"/>
    </location>
</feature>
<reference evidence="8 9" key="1">
    <citation type="submission" date="2022-01" db="EMBL/GenBank/DDBJ databases">
        <title>Octadecabacter sp. nov., isolated from a marine alga.</title>
        <authorList>
            <person name="Jin M.S."/>
            <person name="Kim H.M."/>
            <person name="Han D.M."/>
            <person name="Jung J.J."/>
            <person name="Jeon C.O."/>
        </authorList>
    </citation>
    <scope>NUCLEOTIDE SEQUENCE [LARGE SCALE GENOMIC DNA]</scope>
    <source>
        <strain evidence="8 9">G9-8</strain>
    </source>
</reference>
<dbReference type="EMBL" id="JAKGAQ010000001">
    <property type="protein sequence ID" value="MCF2870700.1"/>
    <property type="molecule type" value="Genomic_DNA"/>
</dbReference>
<dbReference type="Pfam" id="PF08340">
    <property type="entry name" value="YicC-like_C"/>
    <property type="match status" value="1"/>
</dbReference>
<comment type="caution">
    <text evidence="8">The sequence shown here is derived from an EMBL/GenBank/DDBJ whole genome shotgun (WGS) entry which is preliminary data.</text>
</comment>
<dbReference type="InterPro" id="IPR013527">
    <property type="entry name" value="YicC-like_N"/>
</dbReference>
<dbReference type="PANTHER" id="PTHR30636:SF3">
    <property type="entry name" value="UPF0701 PROTEIN YICC"/>
    <property type="match status" value="1"/>
</dbReference>
<dbReference type="Pfam" id="PF03755">
    <property type="entry name" value="YicC-like_N"/>
    <property type="match status" value="1"/>
</dbReference>
<evidence type="ECO:0000259" key="6">
    <source>
        <dbReference type="Pfam" id="PF03755"/>
    </source>
</evidence>